<sequence length="212" mass="22478">MLHERQCEARRLTATLRVGRVDADAGSDVGSRPLHPLASPWLGLGRRGAAAALPQTASTAINNSVGPAYVWPGNAAPQAPVTAKKREEAISRRRAGGGCAWWRGGRPPRSQWAQAGVNRAPKVGGLTRSPAGWNSRKDAFPQRRKLGLSTRGGDLVGGRRKKAAAPERLELSISRWRASCESVTVGRLSQLGHGALVTAVPPCAPRRGAARL</sequence>
<dbReference type="EMBL" id="KN817598">
    <property type="protein sequence ID" value="KJA17796.1"/>
    <property type="molecule type" value="Genomic_DNA"/>
</dbReference>
<evidence type="ECO:0000313" key="1">
    <source>
        <dbReference type="EMBL" id="KJA17796.1"/>
    </source>
</evidence>
<reference evidence="2" key="1">
    <citation type="submission" date="2014-04" db="EMBL/GenBank/DDBJ databases">
        <title>Evolutionary Origins and Diversification of the Mycorrhizal Mutualists.</title>
        <authorList>
            <consortium name="DOE Joint Genome Institute"/>
            <consortium name="Mycorrhizal Genomics Consortium"/>
            <person name="Kohler A."/>
            <person name="Kuo A."/>
            <person name="Nagy L.G."/>
            <person name="Floudas D."/>
            <person name="Copeland A."/>
            <person name="Barry K.W."/>
            <person name="Cichocki N."/>
            <person name="Veneault-Fourrey C."/>
            <person name="LaButti K."/>
            <person name="Lindquist E.A."/>
            <person name="Lipzen A."/>
            <person name="Lundell T."/>
            <person name="Morin E."/>
            <person name="Murat C."/>
            <person name="Riley R."/>
            <person name="Ohm R."/>
            <person name="Sun H."/>
            <person name="Tunlid A."/>
            <person name="Henrissat B."/>
            <person name="Grigoriev I.V."/>
            <person name="Hibbett D.S."/>
            <person name="Martin F."/>
        </authorList>
    </citation>
    <scope>NUCLEOTIDE SEQUENCE [LARGE SCALE GENOMIC DNA]</scope>
    <source>
        <strain evidence="2">FD-334 SS-4</strain>
    </source>
</reference>
<dbReference type="Proteomes" id="UP000054270">
    <property type="component" value="Unassembled WGS sequence"/>
</dbReference>
<keyword evidence="2" id="KW-1185">Reference proteome</keyword>
<proteinExistence type="predicted"/>
<evidence type="ECO:0000313" key="2">
    <source>
        <dbReference type="Proteomes" id="UP000054270"/>
    </source>
</evidence>
<accession>A0A0D2NM86</accession>
<gene>
    <name evidence="1" type="ORF">HYPSUDRAFT_205899</name>
</gene>
<organism evidence="1 2">
    <name type="scientific">Hypholoma sublateritium (strain FD-334 SS-4)</name>
    <dbReference type="NCBI Taxonomy" id="945553"/>
    <lineage>
        <taxon>Eukaryota</taxon>
        <taxon>Fungi</taxon>
        <taxon>Dikarya</taxon>
        <taxon>Basidiomycota</taxon>
        <taxon>Agaricomycotina</taxon>
        <taxon>Agaricomycetes</taxon>
        <taxon>Agaricomycetidae</taxon>
        <taxon>Agaricales</taxon>
        <taxon>Agaricineae</taxon>
        <taxon>Strophariaceae</taxon>
        <taxon>Hypholoma</taxon>
    </lineage>
</organism>
<dbReference type="AlphaFoldDB" id="A0A0D2NM86"/>
<name>A0A0D2NM86_HYPSF</name>
<protein>
    <submittedName>
        <fullName evidence="1">Uncharacterized protein</fullName>
    </submittedName>
</protein>